<dbReference type="InterPro" id="IPR051241">
    <property type="entry name" value="DZIP_RILPL"/>
</dbReference>
<dbReference type="PANTHER" id="PTHR21502">
    <property type="entry name" value="ZINC FINGER PROTEIN DZIP1"/>
    <property type="match status" value="1"/>
</dbReference>
<dbReference type="PROSITE" id="PS51777">
    <property type="entry name" value="RH2"/>
    <property type="match status" value="1"/>
</dbReference>
<reference evidence="5" key="3">
    <citation type="submission" date="2019-06" db="EMBL/GenBank/DDBJ databases">
        <authorList>
            <person name="Poynton C."/>
            <person name="Hasenbein S."/>
            <person name="Benoit J.B."/>
            <person name="Sepulveda M.S."/>
            <person name="Poelchau M.F."/>
            <person name="Murali S.C."/>
            <person name="Chen S."/>
            <person name="Glastad K.M."/>
            <person name="Werren J.H."/>
            <person name="Vineis J.H."/>
            <person name="Bowen J.L."/>
            <person name="Friedrich M."/>
            <person name="Jones J."/>
            <person name="Robertson H.M."/>
            <person name="Feyereisen R."/>
            <person name="Mechler-Hickson A."/>
            <person name="Mathers N."/>
            <person name="Lee C.E."/>
            <person name="Colbourne J.K."/>
            <person name="Biales A."/>
            <person name="Johnston J.S."/>
            <person name="Wellborn G.A."/>
            <person name="Rosendale A.J."/>
            <person name="Cridge A.G."/>
            <person name="Munoz-Torres M.C."/>
            <person name="Bain P.A."/>
            <person name="Manny A.R."/>
            <person name="Major K.M."/>
            <person name="Lambert F.N."/>
            <person name="Vulpe C.D."/>
            <person name="Tuck P."/>
            <person name="Blalock B.J."/>
            <person name="Lin Y.-Y."/>
            <person name="Smith M.E."/>
            <person name="Ochoa-Acuna H."/>
            <person name="Chen M.-J.M."/>
            <person name="Childers C.P."/>
            <person name="Qu J."/>
            <person name="Dugan S."/>
            <person name="Lee S.L."/>
            <person name="Chao H."/>
            <person name="Dinh H."/>
            <person name="Han Y."/>
            <person name="Doddapaneni H."/>
            <person name="Worley K.C."/>
            <person name="Muzny D.M."/>
            <person name="Gibbs R.A."/>
            <person name="Richards S."/>
        </authorList>
    </citation>
    <scope>NUCLEOTIDE SEQUENCE</scope>
    <source>
        <strain evidence="5">HAZT.00-mixed</strain>
        <tissue evidence="5">Whole organism</tissue>
    </source>
</reference>
<dbReference type="GO" id="GO:0060271">
    <property type="term" value="P:cilium assembly"/>
    <property type="evidence" value="ECO:0007669"/>
    <property type="project" value="TreeGrafter"/>
</dbReference>
<protein>
    <recommendedName>
        <fullName evidence="4">RH2 domain-containing protein</fullName>
    </recommendedName>
</protein>
<dbReference type="InterPro" id="IPR034744">
    <property type="entry name" value="RH2"/>
</dbReference>
<sequence length="332" mass="37794">MREEKQELSAKVSQLLDENRKLSTSLARSTDTTPCITDDESSLEPEVSRNMVTRLQDALESQRDQLHQLQQQYQLQMAENDQLSGQVERLTQSGKDLRRRARQSTQQIRFVKTKKTQLVEERAELHVTLQEQQRTLDQLQQRLGLAAKENYDLATASIDTSDMSGKLVYDRNDPNRPRFTLTELKDILYQRNELKARLSDLEDELNMYRPSNASAAATKQQYVHKLKLHTPSPVAYSSCSAYLCNSAIGRSCACFTRSTYQYHQKTAYPRLPSTPALLVSCSVNHAHKPGYCELLCNAQRRVGCTYSSLRSHHCPAILSSSHSGHEVCTDRV</sequence>
<dbReference type="Pfam" id="PF11461">
    <property type="entry name" value="RILP"/>
    <property type="match status" value="1"/>
</dbReference>
<dbReference type="Proteomes" id="UP000711488">
    <property type="component" value="Unassembled WGS sequence"/>
</dbReference>
<evidence type="ECO:0000256" key="1">
    <source>
        <dbReference type="ARBA" id="ARBA00023054"/>
    </source>
</evidence>
<organism evidence="5">
    <name type="scientific">Hyalella azteca</name>
    <name type="common">Amphipod</name>
    <dbReference type="NCBI Taxonomy" id="294128"/>
    <lineage>
        <taxon>Eukaryota</taxon>
        <taxon>Metazoa</taxon>
        <taxon>Ecdysozoa</taxon>
        <taxon>Arthropoda</taxon>
        <taxon>Crustacea</taxon>
        <taxon>Multicrustacea</taxon>
        <taxon>Malacostraca</taxon>
        <taxon>Eumalacostraca</taxon>
        <taxon>Peracarida</taxon>
        <taxon>Amphipoda</taxon>
        <taxon>Senticaudata</taxon>
        <taxon>Talitrida</taxon>
        <taxon>Talitroidea</taxon>
        <taxon>Hyalellidae</taxon>
        <taxon>Hyalella</taxon>
    </lineage>
</organism>
<keyword evidence="1 2" id="KW-0175">Coiled coil</keyword>
<reference evidence="5" key="1">
    <citation type="submission" date="2014-08" db="EMBL/GenBank/DDBJ databases">
        <authorList>
            <person name="Murali S."/>
            <person name="Richards S."/>
            <person name="Bandaranaike D."/>
            <person name="Bellair M."/>
            <person name="Blankenburg K."/>
            <person name="Chao H."/>
            <person name="Dinh H."/>
            <person name="Doddapaneni H."/>
            <person name="Dugan-Rocha S."/>
            <person name="Elkadiri S."/>
            <person name="Gnanaolivu R."/>
            <person name="Hughes D."/>
            <person name="Lee S."/>
            <person name="Li M."/>
            <person name="Ming W."/>
            <person name="Munidasa M."/>
            <person name="Muniz J."/>
            <person name="Nguyen L."/>
            <person name="Osuji N."/>
            <person name="Pu L.-L."/>
            <person name="Puazo M."/>
            <person name="Skinner E."/>
            <person name="Qu C."/>
            <person name="Quiroz J."/>
            <person name="Raj R."/>
            <person name="Weissenberger G."/>
            <person name="Xin Y."/>
            <person name="Zou X."/>
            <person name="Han Y."/>
            <person name="Worley K."/>
            <person name="Muzny D."/>
            <person name="Gibbs R."/>
        </authorList>
    </citation>
    <scope>NUCLEOTIDE SEQUENCE</scope>
    <source>
        <strain evidence="5">HAZT.00-mixed</strain>
        <tissue evidence="5">Whole organism</tissue>
    </source>
</reference>
<dbReference type="GO" id="GO:0031267">
    <property type="term" value="F:small GTPase binding"/>
    <property type="evidence" value="ECO:0007669"/>
    <property type="project" value="TreeGrafter"/>
</dbReference>
<dbReference type="PANTHER" id="PTHR21502:SF4">
    <property type="entry name" value="RILP-LIKE PROTEIN HOMOLOG"/>
    <property type="match status" value="1"/>
</dbReference>
<evidence type="ECO:0000256" key="2">
    <source>
        <dbReference type="SAM" id="Coils"/>
    </source>
</evidence>
<accession>A0A6A0GXF6</accession>
<evidence type="ECO:0000256" key="3">
    <source>
        <dbReference type="SAM" id="MobiDB-lite"/>
    </source>
</evidence>
<proteinExistence type="predicted"/>
<dbReference type="GO" id="GO:0046983">
    <property type="term" value="F:protein dimerization activity"/>
    <property type="evidence" value="ECO:0007669"/>
    <property type="project" value="InterPro"/>
</dbReference>
<dbReference type="GO" id="GO:0051959">
    <property type="term" value="F:dynein light intermediate chain binding"/>
    <property type="evidence" value="ECO:0007669"/>
    <property type="project" value="TreeGrafter"/>
</dbReference>
<dbReference type="EMBL" id="JQDR03011947">
    <property type="protein sequence ID" value="KAA0191980.1"/>
    <property type="molecule type" value="Genomic_DNA"/>
</dbReference>
<feature type="domain" description="RH2" evidence="4">
    <location>
        <begin position="176"/>
        <end position="242"/>
    </location>
</feature>
<dbReference type="GO" id="GO:0036064">
    <property type="term" value="C:ciliary basal body"/>
    <property type="evidence" value="ECO:0007669"/>
    <property type="project" value="TreeGrafter"/>
</dbReference>
<dbReference type="AlphaFoldDB" id="A0A6A0GXF6"/>
<evidence type="ECO:0000313" key="5">
    <source>
        <dbReference type="EMBL" id="KAA0191980.1"/>
    </source>
</evidence>
<gene>
    <name evidence="5" type="ORF">HAZT_HAZT003308</name>
</gene>
<name>A0A6A0GXF6_HYAAZ</name>
<dbReference type="SUPFAM" id="SSF161256">
    <property type="entry name" value="RILP dimerisation region"/>
    <property type="match status" value="1"/>
</dbReference>
<comment type="caution">
    <text evidence="5">The sequence shown here is derived from an EMBL/GenBank/DDBJ whole genome shotgun (WGS) entry which is preliminary data.</text>
</comment>
<dbReference type="Gene3D" id="6.10.230.10">
    <property type="match status" value="1"/>
</dbReference>
<feature type="compositionally biased region" description="Polar residues" evidence="3">
    <location>
        <begin position="23"/>
        <end position="35"/>
    </location>
</feature>
<dbReference type="InterPro" id="IPR021563">
    <property type="entry name" value="RILP_dimer"/>
</dbReference>
<dbReference type="GO" id="GO:0005737">
    <property type="term" value="C:cytoplasm"/>
    <property type="evidence" value="ECO:0007669"/>
    <property type="project" value="TreeGrafter"/>
</dbReference>
<reference evidence="5" key="2">
    <citation type="journal article" date="2018" name="Environ. Sci. Technol.">
        <title>The Toxicogenome of Hyalella azteca: A Model for Sediment Ecotoxicology and Evolutionary Toxicology.</title>
        <authorList>
            <person name="Poynton H.C."/>
            <person name="Hasenbein S."/>
            <person name="Benoit J.B."/>
            <person name="Sepulveda M.S."/>
            <person name="Poelchau M.F."/>
            <person name="Hughes D.S.T."/>
            <person name="Murali S.C."/>
            <person name="Chen S."/>
            <person name="Glastad K.M."/>
            <person name="Goodisman M.A.D."/>
            <person name="Werren J.H."/>
            <person name="Vineis J.H."/>
            <person name="Bowen J.L."/>
            <person name="Friedrich M."/>
            <person name="Jones J."/>
            <person name="Robertson H.M."/>
            <person name="Feyereisen R."/>
            <person name="Mechler-Hickson A."/>
            <person name="Mathers N."/>
            <person name="Lee C.E."/>
            <person name="Colbourne J.K."/>
            <person name="Biales A."/>
            <person name="Johnston J.S."/>
            <person name="Wellborn G.A."/>
            <person name="Rosendale A.J."/>
            <person name="Cridge A.G."/>
            <person name="Munoz-Torres M.C."/>
            <person name="Bain P.A."/>
            <person name="Manny A.R."/>
            <person name="Major K.M."/>
            <person name="Lambert F.N."/>
            <person name="Vulpe C.D."/>
            <person name="Tuck P."/>
            <person name="Blalock B.J."/>
            <person name="Lin Y.Y."/>
            <person name="Smith M.E."/>
            <person name="Ochoa-Acuna H."/>
            <person name="Chen M.M."/>
            <person name="Childers C.P."/>
            <person name="Qu J."/>
            <person name="Dugan S."/>
            <person name="Lee S.L."/>
            <person name="Chao H."/>
            <person name="Dinh H."/>
            <person name="Han Y."/>
            <person name="Doddapaneni H."/>
            <person name="Worley K.C."/>
            <person name="Muzny D.M."/>
            <person name="Gibbs R.A."/>
            <person name="Richards S."/>
        </authorList>
    </citation>
    <scope>NUCLEOTIDE SEQUENCE</scope>
    <source>
        <strain evidence="5">HAZT.00-mixed</strain>
        <tissue evidence="5">Whole organism</tissue>
    </source>
</reference>
<feature type="region of interest" description="Disordered" evidence="3">
    <location>
        <begin position="23"/>
        <end position="44"/>
    </location>
</feature>
<evidence type="ECO:0000259" key="4">
    <source>
        <dbReference type="PROSITE" id="PS51777"/>
    </source>
</evidence>
<feature type="coiled-coil region" evidence="2">
    <location>
        <begin position="52"/>
        <end position="149"/>
    </location>
</feature>